<gene>
    <name evidence="2" type="ORF">ACHAXA_009622</name>
</gene>
<dbReference type="AlphaFoldDB" id="A0ABD3RG41"/>
<name>A0ABD3RG41_9STRA</name>
<dbReference type="Proteomes" id="UP001530377">
    <property type="component" value="Unassembled WGS sequence"/>
</dbReference>
<evidence type="ECO:0000313" key="2">
    <source>
        <dbReference type="EMBL" id="KAL3812004.1"/>
    </source>
</evidence>
<dbReference type="EMBL" id="JALLPB020000223">
    <property type="protein sequence ID" value="KAL3812004.1"/>
    <property type="molecule type" value="Genomic_DNA"/>
</dbReference>
<sequence>MCSMNANPPKEKLAASKRPRIDESSYVQSGDVKYESDIFIMRGQSGAKYPGNRLFRRLISSNKAHFDTLATHEQEAFAASFWSNLSLCHRFLRSTGTGYEVLNDDKSIKKCHQALVSCRTGFNERVESQQLSIKKQRPDGSTLNFDDVAKKSIATLLSTEELADAMKTIWKSDAERKRVLLENKLLTRYKIAALYGLSVDEFSVRLLPVLLKEVNHDKKVEEENL</sequence>
<reference evidence="2 3" key="1">
    <citation type="submission" date="2024-10" db="EMBL/GenBank/DDBJ databases">
        <title>Updated reference genomes for cyclostephanoid diatoms.</title>
        <authorList>
            <person name="Roberts W.R."/>
            <person name="Alverson A.J."/>
        </authorList>
    </citation>
    <scope>NUCLEOTIDE SEQUENCE [LARGE SCALE GENOMIC DNA]</scope>
    <source>
        <strain evidence="2 3">AJA228-03</strain>
    </source>
</reference>
<feature type="region of interest" description="Disordered" evidence="1">
    <location>
        <begin position="1"/>
        <end position="24"/>
    </location>
</feature>
<protein>
    <submittedName>
        <fullName evidence="2">Uncharacterized protein</fullName>
    </submittedName>
</protein>
<comment type="caution">
    <text evidence="2">The sequence shown here is derived from an EMBL/GenBank/DDBJ whole genome shotgun (WGS) entry which is preliminary data.</text>
</comment>
<organism evidence="2 3">
    <name type="scientific">Cyclostephanos tholiformis</name>
    <dbReference type="NCBI Taxonomy" id="382380"/>
    <lineage>
        <taxon>Eukaryota</taxon>
        <taxon>Sar</taxon>
        <taxon>Stramenopiles</taxon>
        <taxon>Ochrophyta</taxon>
        <taxon>Bacillariophyta</taxon>
        <taxon>Coscinodiscophyceae</taxon>
        <taxon>Thalassiosirophycidae</taxon>
        <taxon>Stephanodiscales</taxon>
        <taxon>Stephanodiscaceae</taxon>
        <taxon>Cyclostephanos</taxon>
    </lineage>
</organism>
<evidence type="ECO:0000256" key="1">
    <source>
        <dbReference type="SAM" id="MobiDB-lite"/>
    </source>
</evidence>
<accession>A0ABD3RG41</accession>
<feature type="compositionally biased region" description="Basic and acidic residues" evidence="1">
    <location>
        <begin position="9"/>
        <end position="23"/>
    </location>
</feature>
<keyword evidence="3" id="KW-1185">Reference proteome</keyword>
<proteinExistence type="predicted"/>
<evidence type="ECO:0000313" key="3">
    <source>
        <dbReference type="Proteomes" id="UP001530377"/>
    </source>
</evidence>